<protein>
    <submittedName>
        <fullName evidence="1">Cobalamin biosynthesis protein CobQ</fullName>
    </submittedName>
</protein>
<reference evidence="1" key="1">
    <citation type="submission" date="2020-10" db="EMBL/GenBank/DDBJ databases">
        <authorList>
            <person name="Gilroy R."/>
        </authorList>
    </citation>
    <scope>NUCLEOTIDE SEQUENCE</scope>
    <source>
        <strain evidence="1">11300</strain>
    </source>
</reference>
<name>A0A9D1L7L4_9FIRM</name>
<organism evidence="1 2">
    <name type="scientific">Candidatus Fimisoma avicola</name>
    <dbReference type="NCBI Taxonomy" id="2840826"/>
    <lineage>
        <taxon>Bacteria</taxon>
        <taxon>Bacillati</taxon>
        <taxon>Bacillota</taxon>
        <taxon>Clostridia</taxon>
        <taxon>Eubacteriales</taxon>
        <taxon>Candidatus Fimisoma</taxon>
    </lineage>
</organism>
<evidence type="ECO:0000313" key="1">
    <source>
        <dbReference type="EMBL" id="HIU26916.1"/>
    </source>
</evidence>
<proteinExistence type="predicted"/>
<reference evidence="1" key="2">
    <citation type="journal article" date="2021" name="PeerJ">
        <title>Extensive microbial diversity within the chicken gut microbiome revealed by metagenomics and culture.</title>
        <authorList>
            <person name="Gilroy R."/>
            <person name="Ravi A."/>
            <person name="Getino M."/>
            <person name="Pursley I."/>
            <person name="Horton D.L."/>
            <person name="Alikhan N.F."/>
            <person name="Baker D."/>
            <person name="Gharbi K."/>
            <person name="Hall N."/>
            <person name="Watson M."/>
            <person name="Adriaenssens E.M."/>
            <person name="Foster-Nyarko E."/>
            <person name="Jarju S."/>
            <person name="Secka A."/>
            <person name="Antonio M."/>
            <person name="Oren A."/>
            <person name="Chaudhuri R.R."/>
            <person name="La Ragione R."/>
            <person name="Hildebrand F."/>
            <person name="Pallen M.J."/>
        </authorList>
    </citation>
    <scope>NUCLEOTIDE SEQUENCE</scope>
    <source>
        <strain evidence="1">11300</strain>
    </source>
</reference>
<gene>
    <name evidence="1" type="ORF">IAD16_00865</name>
</gene>
<dbReference type="Proteomes" id="UP000824091">
    <property type="component" value="Unassembled WGS sequence"/>
</dbReference>
<comment type="caution">
    <text evidence="1">The sequence shown here is derived from an EMBL/GenBank/DDBJ whole genome shotgun (WGS) entry which is preliminary data.</text>
</comment>
<dbReference type="EMBL" id="DVMO01000012">
    <property type="protein sequence ID" value="HIU26916.1"/>
    <property type="molecule type" value="Genomic_DNA"/>
</dbReference>
<sequence length="163" mass="18519">MKEEKKRLKIAWLFPDILYLHGERGNILALERLGAMMGLETEVAKIDDGIQDFEPMDYHIIFCPPGEMVSMPGIIERLRPHREELENFIDSGRVLLVTGTSQCIFGGRTERSDGPDFDGLGIIDCDYRERKLVYGDDLCITTDYCAGYDQCFGVQIQMMDIAS</sequence>
<evidence type="ECO:0000313" key="2">
    <source>
        <dbReference type="Proteomes" id="UP000824091"/>
    </source>
</evidence>
<accession>A0A9D1L7L4</accession>
<feature type="non-terminal residue" evidence="1">
    <location>
        <position position="163"/>
    </location>
</feature>
<dbReference type="AlphaFoldDB" id="A0A9D1L7L4"/>